<organism evidence="1 2">
    <name type="scientific">Araneus ventricosus</name>
    <name type="common">Orbweaver spider</name>
    <name type="synonym">Epeira ventricosa</name>
    <dbReference type="NCBI Taxonomy" id="182803"/>
    <lineage>
        <taxon>Eukaryota</taxon>
        <taxon>Metazoa</taxon>
        <taxon>Ecdysozoa</taxon>
        <taxon>Arthropoda</taxon>
        <taxon>Chelicerata</taxon>
        <taxon>Arachnida</taxon>
        <taxon>Araneae</taxon>
        <taxon>Araneomorphae</taxon>
        <taxon>Entelegynae</taxon>
        <taxon>Araneoidea</taxon>
        <taxon>Araneidae</taxon>
        <taxon>Araneus</taxon>
    </lineage>
</organism>
<evidence type="ECO:0000313" key="1">
    <source>
        <dbReference type="EMBL" id="GBO00917.1"/>
    </source>
</evidence>
<keyword evidence="2" id="KW-1185">Reference proteome</keyword>
<name>A0A4Y2TNC4_ARAVE</name>
<protein>
    <submittedName>
        <fullName evidence="1">Uncharacterized protein</fullName>
    </submittedName>
</protein>
<sequence length="100" mass="11468">MAWWYSQLHLRFASVSSFLESCFRSSLHDGFLQISTKSSYPISSRRRGACFTKLSQDDRGVRRAVSRTVHHRAILQHVAEAQTDNQEQALEWDSASPGQR</sequence>
<gene>
    <name evidence="1" type="ORF">AVEN_72819_1</name>
</gene>
<proteinExistence type="predicted"/>
<accession>A0A4Y2TNC4</accession>
<dbReference type="AlphaFoldDB" id="A0A4Y2TNC4"/>
<dbReference type="EMBL" id="BGPR01029234">
    <property type="protein sequence ID" value="GBO00917.1"/>
    <property type="molecule type" value="Genomic_DNA"/>
</dbReference>
<dbReference type="Proteomes" id="UP000499080">
    <property type="component" value="Unassembled WGS sequence"/>
</dbReference>
<evidence type="ECO:0000313" key="2">
    <source>
        <dbReference type="Proteomes" id="UP000499080"/>
    </source>
</evidence>
<reference evidence="1 2" key="1">
    <citation type="journal article" date="2019" name="Sci. Rep.">
        <title>Orb-weaving spider Araneus ventricosus genome elucidates the spidroin gene catalogue.</title>
        <authorList>
            <person name="Kono N."/>
            <person name="Nakamura H."/>
            <person name="Ohtoshi R."/>
            <person name="Moran D.A.P."/>
            <person name="Shinohara A."/>
            <person name="Yoshida Y."/>
            <person name="Fujiwara M."/>
            <person name="Mori M."/>
            <person name="Tomita M."/>
            <person name="Arakawa K."/>
        </authorList>
    </citation>
    <scope>NUCLEOTIDE SEQUENCE [LARGE SCALE GENOMIC DNA]</scope>
</reference>
<comment type="caution">
    <text evidence="1">The sequence shown here is derived from an EMBL/GenBank/DDBJ whole genome shotgun (WGS) entry which is preliminary data.</text>
</comment>